<reference evidence="2" key="1">
    <citation type="journal article" date="2020" name="Phytopathology">
        <title>Genome sequence of the chestnut blight fungus Cryphonectria parasitica EP155: A fundamental resource for an archetypical invasive plant pathogen.</title>
        <authorList>
            <person name="Crouch J.A."/>
            <person name="Dawe A."/>
            <person name="Aerts A."/>
            <person name="Barry K."/>
            <person name="Churchill A.C.L."/>
            <person name="Grimwood J."/>
            <person name="Hillman B."/>
            <person name="Milgroom M.G."/>
            <person name="Pangilinan J."/>
            <person name="Smith M."/>
            <person name="Salamov A."/>
            <person name="Schmutz J."/>
            <person name="Yadav J."/>
            <person name="Grigoriev I.V."/>
            <person name="Nuss D."/>
        </authorList>
    </citation>
    <scope>NUCLEOTIDE SEQUENCE</scope>
    <source>
        <strain evidence="2">EP155</strain>
    </source>
</reference>
<feature type="chain" id="PRO_5040144767" description="Secreted protein" evidence="1">
    <location>
        <begin position="28"/>
        <end position="59"/>
    </location>
</feature>
<dbReference type="GeneID" id="63836569"/>
<dbReference type="AlphaFoldDB" id="A0A9P4Y875"/>
<evidence type="ECO:0008006" key="4">
    <source>
        <dbReference type="Google" id="ProtNLM"/>
    </source>
</evidence>
<accession>A0A9P4Y875</accession>
<protein>
    <recommendedName>
        <fullName evidence="4">Secreted protein</fullName>
    </recommendedName>
</protein>
<organism evidence="2 3">
    <name type="scientific">Cryphonectria parasitica (strain ATCC 38755 / EP155)</name>
    <dbReference type="NCBI Taxonomy" id="660469"/>
    <lineage>
        <taxon>Eukaryota</taxon>
        <taxon>Fungi</taxon>
        <taxon>Dikarya</taxon>
        <taxon>Ascomycota</taxon>
        <taxon>Pezizomycotina</taxon>
        <taxon>Sordariomycetes</taxon>
        <taxon>Sordariomycetidae</taxon>
        <taxon>Diaporthales</taxon>
        <taxon>Cryphonectriaceae</taxon>
        <taxon>Cryphonectria-Endothia species complex</taxon>
        <taxon>Cryphonectria</taxon>
    </lineage>
</organism>
<evidence type="ECO:0000313" key="3">
    <source>
        <dbReference type="Proteomes" id="UP000803844"/>
    </source>
</evidence>
<keyword evidence="1" id="KW-0732">Signal</keyword>
<gene>
    <name evidence="2" type="ORF">M406DRAFT_320837</name>
</gene>
<dbReference type="Proteomes" id="UP000803844">
    <property type="component" value="Unassembled WGS sequence"/>
</dbReference>
<keyword evidence="3" id="KW-1185">Reference proteome</keyword>
<dbReference type="RefSeq" id="XP_040779242.1">
    <property type="nucleotide sequence ID" value="XM_040919440.1"/>
</dbReference>
<name>A0A9P4Y875_CRYP1</name>
<sequence length="59" mass="6556">MPRSSADCSLARGSLLGFLSLLRTAQCDAVPAVSTCSVGRRRHSDGRWQSRQQCRWQCC</sequence>
<evidence type="ECO:0000256" key="1">
    <source>
        <dbReference type="SAM" id="SignalP"/>
    </source>
</evidence>
<proteinExistence type="predicted"/>
<feature type="signal peptide" evidence="1">
    <location>
        <begin position="1"/>
        <end position="27"/>
    </location>
</feature>
<dbReference type="EMBL" id="MU032345">
    <property type="protein sequence ID" value="KAF3768281.1"/>
    <property type="molecule type" value="Genomic_DNA"/>
</dbReference>
<evidence type="ECO:0000313" key="2">
    <source>
        <dbReference type="EMBL" id="KAF3768281.1"/>
    </source>
</evidence>
<comment type="caution">
    <text evidence="2">The sequence shown here is derived from an EMBL/GenBank/DDBJ whole genome shotgun (WGS) entry which is preliminary data.</text>
</comment>